<dbReference type="InterPro" id="IPR006179">
    <property type="entry name" value="5_nucleotidase/apyrase"/>
</dbReference>
<accession>A0A8I0FY58</accession>
<dbReference type="GO" id="GO:0005975">
    <property type="term" value="P:carbohydrate metabolic process"/>
    <property type="evidence" value="ECO:0007669"/>
    <property type="project" value="UniProtKB-ARBA"/>
</dbReference>
<feature type="signal peptide" evidence="2">
    <location>
        <begin position="1"/>
        <end position="28"/>
    </location>
</feature>
<evidence type="ECO:0000313" key="9">
    <source>
        <dbReference type="Proteomes" id="UP000659061"/>
    </source>
</evidence>
<dbReference type="PANTHER" id="PTHR11575">
    <property type="entry name" value="5'-NUCLEOTIDASE-RELATED"/>
    <property type="match status" value="1"/>
</dbReference>
<dbReference type="RefSeq" id="WP_179426767.1">
    <property type="nucleotide sequence ID" value="NZ_BAAAMP010000002.1"/>
</dbReference>
<dbReference type="EC" id="3.1.3.5" evidence="7"/>
<evidence type="ECO:0000259" key="5">
    <source>
        <dbReference type="Pfam" id="PF16640"/>
    </source>
</evidence>
<organism evidence="6 9">
    <name type="scientific">Aeromicrobium tamlense</name>
    <dbReference type="NCBI Taxonomy" id="375541"/>
    <lineage>
        <taxon>Bacteria</taxon>
        <taxon>Bacillati</taxon>
        <taxon>Actinomycetota</taxon>
        <taxon>Actinomycetes</taxon>
        <taxon>Propionibacteriales</taxon>
        <taxon>Nocardioidaceae</taxon>
        <taxon>Aeromicrobium</taxon>
    </lineage>
</organism>
<dbReference type="AlphaFoldDB" id="A0A8I0FY58"/>
<dbReference type="Proteomes" id="UP000659061">
    <property type="component" value="Unassembled WGS sequence"/>
</dbReference>
<dbReference type="Pfam" id="PF00149">
    <property type="entry name" value="Metallophos"/>
    <property type="match status" value="1"/>
</dbReference>
<dbReference type="PANTHER" id="PTHR11575:SF24">
    <property type="entry name" value="5'-NUCLEOTIDASE"/>
    <property type="match status" value="1"/>
</dbReference>
<dbReference type="EMBL" id="JACWMT010000001">
    <property type="protein sequence ID" value="MBD1270057.1"/>
    <property type="molecule type" value="Genomic_DNA"/>
</dbReference>
<dbReference type="Gene3D" id="2.60.40.10">
    <property type="entry name" value="Immunoglobulins"/>
    <property type="match status" value="1"/>
</dbReference>
<feature type="domain" description="5'-Nucleotidase C-terminal" evidence="4">
    <location>
        <begin position="374"/>
        <end position="541"/>
    </location>
</feature>
<dbReference type="Proteomes" id="UP000587211">
    <property type="component" value="Unassembled WGS sequence"/>
</dbReference>
<dbReference type="GO" id="GO:0009166">
    <property type="term" value="P:nucleotide catabolic process"/>
    <property type="evidence" value="ECO:0007669"/>
    <property type="project" value="InterPro"/>
</dbReference>
<feature type="domain" description="Calcineurin-like phosphoesterase" evidence="3">
    <location>
        <begin position="39"/>
        <end position="258"/>
    </location>
</feature>
<dbReference type="Gene3D" id="3.60.21.10">
    <property type="match status" value="1"/>
</dbReference>
<dbReference type="SUPFAM" id="SSF55816">
    <property type="entry name" value="5'-nucleotidase (syn. UDP-sugar hydrolase), C-terminal domain"/>
    <property type="match status" value="1"/>
</dbReference>
<keyword evidence="7" id="KW-0378">Hydrolase</keyword>
<keyword evidence="1 2" id="KW-0732">Signal</keyword>
<dbReference type="Pfam" id="PF02872">
    <property type="entry name" value="5_nucleotid_C"/>
    <property type="match status" value="1"/>
</dbReference>
<reference evidence="6" key="2">
    <citation type="submission" date="2020-09" db="EMBL/GenBank/DDBJ databases">
        <title>Novel species in genus Aeromicrobium.</title>
        <authorList>
            <person name="Zhang G."/>
        </authorList>
    </citation>
    <scope>NUCLEOTIDE SEQUENCE</scope>
    <source>
        <strain evidence="6">SSW1-57</strain>
    </source>
</reference>
<evidence type="ECO:0000256" key="2">
    <source>
        <dbReference type="SAM" id="SignalP"/>
    </source>
</evidence>
<dbReference type="InterPro" id="IPR032109">
    <property type="entry name" value="Big_3_5"/>
</dbReference>
<protein>
    <submittedName>
        <fullName evidence="6 7">5'-nucleotidase</fullName>
        <ecNumber evidence="7">3.1.3.5</ecNumber>
    </submittedName>
</protein>
<evidence type="ECO:0000313" key="7">
    <source>
        <dbReference type="EMBL" id="NYI39285.1"/>
    </source>
</evidence>
<dbReference type="GO" id="GO:0030288">
    <property type="term" value="C:outer membrane-bounded periplasmic space"/>
    <property type="evidence" value="ECO:0007669"/>
    <property type="project" value="TreeGrafter"/>
</dbReference>
<dbReference type="GO" id="GO:0008768">
    <property type="term" value="F:UDP-sugar diphosphatase activity"/>
    <property type="evidence" value="ECO:0007669"/>
    <property type="project" value="TreeGrafter"/>
</dbReference>
<dbReference type="InterPro" id="IPR008334">
    <property type="entry name" value="5'-Nucleotdase_C"/>
</dbReference>
<dbReference type="Pfam" id="PF16640">
    <property type="entry name" value="Big_3_5"/>
    <property type="match status" value="1"/>
</dbReference>
<dbReference type="PRINTS" id="PR01607">
    <property type="entry name" value="APYRASEFAMLY"/>
</dbReference>
<comment type="caution">
    <text evidence="6">The sequence shown here is derived from an EMBL/GenBank/DDBJ whole genome shotgun (WGS) entry which is preliminary data.</text>
</comment>
<dbReference type="InterPro" id="IPR036907">
    <property type="entry name" value="5'-Nucleotdase_C_sf"/>
</dbReference>
<reference evidence="7 8" key="1">
    <citation type="submission" date="2020-07" db="EMBL/GenBank/DDBJ databases">
        <title>Sequencing the genomes of 1000 actinobacteria strains.</title>
        <authorList>
            <person name="Klenk H.-P."/>
        </authorList>
    </citation>
    <scope>NUCLEOTIDE SEQUENCE [LARGE SCALE GENOMIC DNA]</scope>
    <source>
        <strain evidence="7 8">DSM 19087</strain>
    </source>
</reference>
<evidence type="ECO:0000313" key="8">
    <source>
        <dbReference type="Proteomes" id="UP000587211"/>
    </source>
</evidence>
<name>A0A8I0FY58_9ACTN</name>
<dbReference type="InterPro" id="IPR029052">
    <property type="entry name" value="Metallo-depent_PP-like"/>
</dbReference>
<dbReference type="SUPFAM" id="SSF56300">
    <property type="entry name" value="Metallo-dependent phosphatases"/>
    <property type="match status" value="1"/>
</dbReference>
<dbReference type="InterPro" id="IPR013783">
    <property type="entry name" value="Ig-like_fold"/>
</dbReference>
<sequence>MKSRRSLSVVAIGALLSAPIVVAPSASAADPVDITFVDINDFHGRIDANTTKFATTVESIRDTEGAANTLFLSVGDNIGASPFASATQQDAPTIDVLNALDLDVSAVGNHEFDRGFADLTGRVTDRADFPYLGANVRLKSDGSAALPASETFERAGLKVAVIGAVTQETPTLVTPSGISDLEFTDPVAAVNTEVDRLEALPEADRPDVIVAAYHEGAGAGTPDGSSLAEEVAHGGAFADIVNGTDASVDAIFTGHTHKVYAWDAPVPGAAGKTRPVLQTGSYGDNIGKVTLSVDPDTGDVAAHTVENVARAATANLASPRVAQVQQIVDSALAYAATIGNEKVADISADITTAYTGGSYVNGVYTPSNPAAPKTGRDDRASESTIGNLVPDAMLEQSKSTPAPADLALNNPGGLRDELFYAGNTTTGGPNNTDGSVTFAEANAVLPFTNNLYTVTLTGASLKKVFEQQWQRDANGNVPSRPYQQLGVSDNVRYTYDATRDEGDRVTSIWIDDQLIDPAKSYKVIVPSFLGTGGDNFRAFKEGTWVDTGVVDYEGWIDYLGDNSPVAPDFGRRSVAVTGLADSYEVGDSASFSLPKLNLTSLGSPANTSVSAVLEYGDDQSLDLGTQAVTNGASGTFTFTVPAGAIEGGTIRATAAPSGTVATIPLSVEKAASTTTATAPAQVTKGDVFDVSVEVAAAAGVDVDGPVRILEGDHIVGAGTVTDGEGTVDVHAADLRLGQRTLTVSFDGSSTVAPSEGTVSVEVIKGETPFTAKGSTTPYGTGATITMSAAPGTTGIVYVANQLGMQVGTAFLSDGKGTFRFGGTALKPGSHTYGLFFNGSASYEPADATVTVKVTKANTSVRAVVAKKVSAKNAVLKARVSGRGFTPTGTVVVKRGTKVVGKAQVKNGVARVKLSKLPRGKATLRVFYKGSSVANASKTSVKTTVVK</sequence>
<dbReference type="EMBL" id="JACBZN010000001">
    <property type="protein sequence ID" value="NYI39285.1"/>
    <property type="molecule type" value="Genomic_DNA"/>
</dbReference>
<keyword evidence="8" id="KW-1185">Reference proteome</keyword>
<proteinExistence type="predicted"/>
<dbReference type="Gene3D" id="3.90.780.10">
    <property type="entry name" value="5'-Nucleotidase, C-terminal domain"/>
    <property type="match status" value="1"/>
</dbReference>
<evidence type="ECO:0000259" key="4">
    <source>
        <dbReference type="Pfam" id="PF02872"/>
    </source>
</evidence>
<evidence type="ECO:0000256" key="1">
    <source>
        <dbReference type="ARBA" id="ARBA00022729"/>
    </source>
</evidence>
<dbReference type="InterPro" id="IPR004843">
    <property type="entry name" value="Calcineurin-like_PHP"/>
</dbReference>
<feature type="chain" id="PRO_5034759021" evidence="2">
    <location>
        <begin position="29"/>
        <end position="946"/>
    </location>
</feature>
<dbReference type="GO" id="GO:0008253">
    <property type="term" value="F:5'-nucleotidase activity"/>
    <property type="evidence" value="ECO:0007669"/>
    <property type="project" value="UniProtKB-EC"/>
</dbReference>
<evidence type="ECO:0000313" key="6">
    <source>
        <dbReference type="EMBL" id="MBD1270057.1"/>
    </source>
</evidence>
<evidence type="ECO:0000259" key="3">
    <source>
        <dbReference type="Pfam" id="PF00149"/>
    </source>
</evidence>
<feature type="domain" description="Bacterial Ig-like" evidence="5">
    <location>
        <begin position="871"/>
        <end position="944"/>
    </location>
</feature>
<gene>
    <name evidence="7" type="ORF">BJ975_002660</name>
    <name evidence="6" type="ORF">IDH50_07435</name>
</gene>